<accession>A0AAE6WWG6</accession>
<dbReference type="AlphaFoldDB" id="A0AAE6WWG6"/>
<gene>
    <name evidence="1" type="ORF">FSC10_08885</name>
</gene>
<proteinExistence type="predicted"/>
<protein>
    <submittedName>
        <fullName evidence="1">Carboxypeptidase regulatory-like domain-containing protein</fullName>
    </submittedName>
</protein>
<dbReference type="Proteomes" id="UP000503505">
    <property type="component" value="Chromosome"/>
</dbReference>
<dbReference type="EMBL" id="CP044463">
    <property type="protein sequence ID" value="QIC67486.1"/>
    <property type="molecule type" value="Genomic_DNA"/>
</dbReference>
<dbReference type="SUPFAM" id="SSF49478">
    <property type="entry name" value="Cna protein B-type domain"/>
    <property type="match status" value="1"/>
</dbReference>
<name>A0AAE6WWG6_9GAMM</name>
<keyword evidence="1" id="KW-0121">Carboxypeptidase</keyword>
<reference evidence="1 2" key="1">
    <citation type="submission" date="2019-09" db="EMBL/GenBank/DDBJ databases">
        <title>Non-baumannii Acinetobacter spp. carrying blaNDM-1 isolated in China.</title>
        <authorList>
            <person name="Cui C."/>
            <person name="Chen C."/>
            <person name="Sun J."/>
            <person name="Liu Y."/>
        </authorList>
    </citation>
    <scope>NUCLEOTIDE SEQUENCE [LARGE SCALE GENOMIC DNA]</scope>
    <source>
        <strain evidence="1 2">HZE23-1</strain>
    </source>
</reference>
<evidence type="ECO:0000313" key="2">
    <source>
        <dbReference type="Proteomes" id="UP000503505"/>
    </source>
</evidence>
<sequence>MLKNIQLQVSPAINSNINMFLTSDQGLSIKGTVKQKNIPIPCRVRLFEKLSGRMIADVLTDNAGNYVFNHLTQAKFFLVAHHPQNQFNAVIQDNVVPK</sequence>
<dbReference type="GO" id="GO:0004180">
    <property type="term" value="F:carboxypeptidase activity"/>
    <property type="evidence" value="ECO:0007669"/>
    <property type="project" value="UniProtKB-KW"/>
</dbReference>
<evidence type="ECO:0000313" key="1">
    <source>
        <dbReference type="EMBL" id="QIC67486.1"/>
    </source>
</evidence>
<organism evidence="1 2">
    <name type="scientific">Acinetobacter schindleri</name>
    <dbReference type="NCBI Taxonomy" id="108981"/>
    <lineage>
        <taxon>Bacteria</taxon>
        <taxon>Pseudomonadati</taxon>
        <taxon>Pseudomonadota</taxon>
        <taxon>Gammaproteobacteria</taxon>
        <taxon>Moraxellales</taxon>
        <taxon>Moraxellaceae</taxon>
        <taxon>Acinetobacter</taxon>
    </lineage>
</organism>
<keyword evidence="1" id="KW-0378">Hydrolase</keyword>
<dbReference type="RefSeq" id="WP_163171473.1">
    <property type="nucleotide sequence ID" value="NZ_CP044463.1"/>
</dbReference>
<keyword evidence="1" id="KW-0645">Protease</keyword>